<dbReference type="EMBL" id="CALNXJ010000001">
    <property type="protein sequence ID" value="CAH3031323.1"/>
    <property type="molecule type" value="Genomic_DNA"/>
</dbReference>
<sequence length="271" mass="29739">MTLEKTKQLHSVLQLAVGERTEISLNTRTDDGMTNGAGNVFKLIQIQQTGTPSGVIWVQFDHPDVGQKTRQDNRQLYINGIQPTWTPMKPITTQFAVGRTRSVQVVRKQSPLRPAAAKSIHRSQEPTTPSQAQVAATPSQSGAQVPTTLPSTAQVSSVGPTSQDLELEGFIHTLSPIKKANNKSKTPYFECLVQTSNASKVRAVCYETKKRTTLHQGYSSKSPVKISGVKRLPSTSFSDSLEEYKIAKMAKITPTMTEFDYNPQSTVMTSS</sequence>
<dbReference type="Proteomes" id="UP001159428">
    <property type="component" value="Unassembled WGS sequence"/>
</dbReference>
<feature type="region of interest" description="Disordered" evidence="1">
    <location>
        <begin position="102"/>
        <end position="160"/>
    </location>
</feature>
<comment type="caution">
    <text evidence="2">The sequence shown here is derived from an EMBL/GenBank/DDBJ whole genome shotgun (WGS) entry which is preliminary data.</text>
</comment>
<evidence type="ECO:0000313" key="2">
    <source>
        <dbReference type="EMBL" id="CAH3031323.1"/>
    </source>
</evidence>
<gene>
    <name evidence="2" type="ORF">PMEA_00000006</name>
</gene>
<dbReference type="AlphaFoldDB" id="A0AAU9VMD2"/>
<keyword evidence="3" id="KW-1185">Reference proteome</keyword>
<proteinExistence type="predicted"/>
<evidence type="ECO:0000313" key="3">
    <source>
        <dbReference type="Proteomes" id="UP001159428"/>
    </source>
</evidence>
<protein>
    <submittedName>
        <fullName evidence="2">Uncharacterized protein</fullName>
    </submittedName>
</protein>
<evidence type="ECO:0000256" key="1">
    <source>
        <dbReference type="SAM" id="MobiDB-lite"/>
    </source>
</evidence>
<organism evidence="2 3">
    <name type="scientific">Pocillopora meandrina</name>
    <dbReference type="NCBI Taxonomy" id="46732"/>
    <lineage>
        <taxon>Eukaryota</taxon>
        <taxon>Metazoa</taxon>
        <taxon>Cnidaria</taxon>
        <taxon>Anthozoa</taxon>
        <taxon>Hexacorallia</taxon>
        <taxon>Scleractinia</taxon>
        <taxon>Astrocoeniina</taxon>
        <taxon>Pocilloporidae</taxon>
        <taxon>Pocillopora</taxon>
    </lineage>
</organism>
<name>A0AAU9VMD2_9CNID</name>
<feature type="compositionally biased region" description="Polar residues" evidence="1">
    <location>
        <begin position="125"/>
        <end position="160"/>
    </location>
</feature>
<accession>A0AAU9VMD2</accession>
<reference evidence="2 3" key="1">
    <citation type="submission" date="2022-05" db="EMBL/GenBank/DDBJ databases">
        <authorList>
            <consortium name="Genoscope - CEA"/>
            <person name="William W."/>
        </authorList>
    </citation>
    <scope>NUCLEOTIDE SEQUENCE [LARGE SCALE GENOMIC DNA]</scope>
</reference>